<comment type="caution">
    <text evidence="1">The sequence shown here is derived from an EMBL/GenBank/DDBJ whole genome shotgun (WGS) entry which is preliminary data.</text>
</comment>
<sequence>MQSAEKSDNASYVQALCGAAVNTLQFVKLHKRYEICSIFLTMESGYAIMKCT</sequence>
<accession>U2JRA0</accession>
<dbReference type="AlphaFoldDB" id="U2JRA0"/>
<evidence type="ECO:0000313" key="1">
    <source>
        <dbReference type="EMBL" id="ERJ88801.1"/>
    </source>
</evidence>
<organism evidence="1 2">
    <name type="scientific">Ruminococcus callidus ATCC 27760</name>
    <dbReference type="NCBI Taxonomy" id="411473"/>
    <lineage>
        <taxon>Bacteria</taxon>
        <taxon>Bacillati</taxon>
        <taxon>Bacillota</taxon>
        <taxon>Clostridia</taxon>
        <taxon>Eubacteriales</taxon>
        <taxon>Oscillospiraceae</taxon>
        <taxon>Ruminococcus</taxon>
    </lineage>
</organism>
<name>U2JRA0_9FIRM</name>
<dbReference type="HOGENOM" id="CLU_3084420_0_0_9"/>
<dbReference type="Proteomes" id="UP000016662">
    <property type="component" value="Unassembled WGS sequence"/>
</dbReference>
<dbReference type="STRING" id="411473.RUMCAL_03065"/>
<proteinExistence type="predicted"/>
<dbReference type="EMBL" id="AWVF01000400">
    <property type="protein sequence ID" value="ERJ88801.1"/>
    <property type="molecule type" value="Genomic_DNA"/>
</dbReference>
<keyword evidence="2" id="KW-1185">Reference proteome</keyword>
<evidence type="ECO:0000313" key="2">
    <source>
        <dbReference type="Proteomes" id="UP000016662"/>
    </source>
</evidence>
<reference evidence="1 2" key="1">
    <citation type="submission" date="2013-07" db="EMBL/GenBank/DDBJ databases">
        <authorList>
            <person name="Weinstock G."/>
            <person name="Sodergren E."/>
            <person name="Wylie T."/>
            <person name="Fulton L."/>
            <person name="Fulton R."/>
            <person name="Fronick C."/>
            <person name="O'Laughlin M."/>
            <person name="Godfrey J."/>
            <person name="Miner T."/>
            <person name="Herter B."/>
            <person name="Appelbaum E."/>
            <person name="Cordes M."/>
            <person name="Lek S."/>
            <person name="Wollam A."/>
            <person name="Pepin K.H."/>
            <person name="Palsikar V.B."/>
            <person name="Mitreva M."/>
            <person name="Wilson R.K."/>
        </authorList>
    </citation>
    <scope>NUCLEOTIDE SEQUENCE [LARGE SCALE GENOMIC DNA]</scope>
    <source>
        <strain evidence="1 2">ATCC 27760</strain>
    </source>
</reference>
<protein>
    <submittedName>
        <fullName evidence="1">Uncharacterized protein</fullName>
    </submittedName>
</protein>
<gene>
    <name evidence="1" type="ORF">RUMCAL_03065</name>
</gene>